<evidence type="ECO:0000256" key="10">
    <source>
        <dbReference type="ARBA" id="ARBA00023239"/>
    </source>
</evidence>
<dbReference type="EC" id="4.4.1.21" evidence="4 14"/>
<evidence type="ECO:0000256" key="1">
    <source>
        <dbReference type="ARBA" id="ARBA00000297"/>
    </source>
</evidence>
<dbReference type="Proteomes" id="UP000242469">
    <property type="component" value="Unassembled WGS sequence"/>
</dbReference>
<keyword evidence="6 14" id="KW-0673">Quorum sensing</keyword>
<dbReference type="OrthoDB" id="9788129at2"/>
<keyword evidence="9 14" id="KW-0408">Iron</keyword>
<dbReference type="SUPFAM" id="SSF63411">
    <property type="entry name" value="LuxS/MPP-like metallohydrolase"/>
    <property type="match status" value="1"/>
</dbReference>
<evidence type="ECO:0000256" key="9">
    <source>
        <dbReference type="ARBA" id="ARBA00023004"/>
    </source>
</evidence>
<dbReference type="InterPro" id="IPR003815">
    <property type="entry name" value="S-ribosylhomocysteinase"/>
</dbReference>
<dbReference type="RefSeq" id="WP_091824044.1">
    <property type="nucleotide sequence ID" value="NZ_FNRJ01000003.1"/>
</dbReference>
<reference evidence="16" key="1">
    <citation type="submission" date="2016-10" db="EMBL/GenBank/DDBJ databases">
        <authorList>
            <person name="Varghese N."/>
            <person name="Submissions S."/>
        </authorList>
    </citation>
    <scope>NUCLEOTIDE SEQUENCE [LARGE SCALE GENOMIC DNA]</scope>
    <source>
        <strain evidence="16">DSM 11526</strain>
    </source>
</reference>
<evidence type="ECO:0000256" key="4">
    <source>
        <dbReference type="ARBA" id="ARBA00012240"/>
    </source>
</evidence>
<evidence type="ECO:0000256" key="14">
    <source>
        <dbReference type="HAMAP-Rule" id="MF_00091"/>
    </source>
</evidence>
<protein>
    <recommendedName>
        <fullName evidence="5 14">S-ribosylhomocysteine lyase</fullName>
        <ecNumber evidence="4 14">4.4.1.21</ecNumber>
    </recommendedName>
    <alternativeName>
        <fullName evidence="12 14">AI-2 synthesis protein</fullName>
    </alternativeName>
    <alternativeName>
        <fullName evidence="13 14">Autoinducer-2 production protein LuxS</fullName>
    </alternativeName>
</protein>
<dbReference type="Pfam" id="PF02664">
    <property type="entry name" value="LuxS"/>
    <property type="match status" value="1"/>
</dbReference>
<sequence>MNVESFNFNHTKVIAPYVRLVGVTEGKQDRVHKYDIRFCQPNQAHMPMPSLHSLEHMIAELIRNHLDCVLDFSPMGCQTGFYLSVMNHDDYSEILAVLARTLQDVLDATEVPACNELQCGWAASHDLEGAKSIAREMLNHRNEWPQVFADENDPDNWLS</sequence>
<keyword evidence="10 14" id="KW-0456">Lyase</keyword>
<gene>
    <name evidence="14" type="primary">luxS</name>
    <name evidence="15" type="ORF">SAMN02745729_10374</name>
</gene>
<evidence type="ECO:0000256" key="11">
    <source>
        <dbReference type="ARBA" id="ARBA00024654"/>
    </source>
</evidence>
<feature type="binding site" evidence="14">
    <location>
        <position position="56"/>
    </location>
    <ligand>
        <name>Fe cation</name>
        <dbReference type="ChEBI" id="CHEBI:24875"/>
    </ligand>
</feature>
<dbReference type="Gene3D" id="3.30.1360.80">
    <property type="entry name" value="S-ribosylhomocysteinase (LuxS)"/>
    <property type="match status" value="1"/>
</dbReference>
<dbReference type="PRINTS" id="PR01487">
    <property type="entry name" value="LUXSPROTEIN"/>
</dbReference>
<dbReference type="PIRSF" id="PIRSF006160">
    <property type="entry name" value="AI2"/>
    <property type="match status" value="1"/>
</dbReference>
<dbReference type="GO" id="GO:0009372">
    <property type="term" value="P:quorum sensing"/>
    <property type="evidence" value="ECO:0007669"/>
    <property type="project" value="UniProtKB-UniRule"/>
</dbReference>
<dbReference type="PANTHER" id="PTHR35799">
    <property type="entry name" value="S-RIBOSYLHOMOCYSTEINE LYASE"/>
    <property type="match status" value="1"/>
</dbReference>
<evidence type="ECO:0000256" key="2">
    <source>
        <dbReference type="ARBA" id="ARBA00007311"/>
    </source>
</evidence>
<evidence type="ECO:0000256" key="5">
    <source>
        <dbReference type="ARBA" id="ARBA00015130"/>
    </source>
</evidence>
<comment type="subunit">
    <text evidence="3 14">Homodimer.</text>
</comment>
<dbReference type="InterPro" id="IPR037005">
    <property type="entry name" value="LuxS_sf"/>
</dbReference>
<dbReference type="HAMAP" id="MF_00091">
    <property type="entry name" value="LuxS"/>
    <property type="match status" value="1"/>
</dbReference>
<dbReference type="EMBL" id="FNRJ01000003">
    <property type="protein sequence ID" value="SEA40031.1"/>
    <property type="molecule type" value="Genomic_DNA"/>
</dbReference>
<comment type="function">
    <text evidence="11 14">Involved in the synthesis of autoinducer 2 (AI-2) which is secreted by bacteria and is used to communicate both the cell density and the metabolic potential of the environment. The regulation of gene expression in response to changes in cell density is called quorum sensing. Catalyzes the transformation of S-ribosylhomocysteine (RHC) to homocysteine (HC) and 4,5-dihydroxy-2,3-pentadione (DPD).</text>
</comment>
<accession>A0A1H4AVX5</accession>
<comment type="cofactor">
    <cofactor evidence="14">
        <name>Fe cation</name>
        <dbReference type="ChEBI" id="CHEBI:24875"/>
    </cofactor>
    <text evidence="14">Binds 1 Fe cation per subunit.</text>
</comment>
<feature type="binding site" evidence="14">
    <location>
        <position position="52"/>
    </location>
    <ligand>
        <name>Fe cation</name>
        <dbReference type="ChEBI" id="CHEBI:24875"/>
    </ligand>
</feature>
<dbReference type="STRING" id="1122198.SAMN02745729_10374"/>
<evidence type="ECO:0000256" key="13">
    <source>
        <dbReference type="ARBA" id="ARBA00031777"/>
    </source>
</evidence>
<feature type="binding site" evidence="14">
    <location>
        <position position="119"/>
    </location>
    <ligand>
        <name>Fe cation</name>
        <dbReference type="ChEBI" id="CHEBI:24875"/>
    </ligand>
</feature>
<dbReference type="InterPro" id="IPR011249">
    <property type="entry name" value="Metalloenz_LuxS/M16"/>
</dbReference>
<keyword evidence="16" id="KW-1185">Reference proteome</keyword>
<dbReference type="AlphaFoldDB" id="A0A1H4AVX5"/>
<organism evidence="15 16">
    <name type="scientific">Marinobacterium iners DSM 11526</name>
    <dbReference type="NCBI Taxonomy" id="1122198"/>
    <lineage>
        <taxon>Bacteria</taxon>
        <taxon>Pseudomonadati</taxon>
        <taxon>Pseudomonadota</taxon>
        <taxon>Gammaproteobacteria</taxon>
        <taxon>Oceanospirillales</taxon>
        <taxon>Oceanospirillaceae</taxon>
        <taxon>Marinobacterium</taxon>
    </lineage>
</organism>
<evidence type="ECO:0000313" key="16">
    <source>
        <dbReference type="Proteomes" id="UP000242469"/>
    </source>
</evidence>
<dbReference type="PANTHER" id="PTHR35799:SF1">
    <property type="entry name" value="S-RIBOSYLHOMOCYSTEINE LYASE"/>
    <property type="match status" value="1"/>
</dbReference>
<evidence type="ECO:0000256" key="12">
    <source>
        <dbReference type="ARBA" id="ARBA00030600"/>
    </source>
</evidence>
<comment type="catalytic activity">
    <reaction evidence="1 14">
        <text>S-(5-deoxy-D-ribos-5-yl)-L-homocysteine = (S)-4,5-dihydroxypentane-2,3-dione + L-homocysteine</text>
        <dbReference type="Rhea" id="RHEA:17753"/>
        <dbReference type="ChEBI" id="CHEBI:29484"/>
        <dbReference type="ChEBI" id="CHEBI:58195"/>
        <dbReference type="ChEBI" id="CHEBI:58199"/>
        <dbReference type="EC" id="4.4.1.21"/>
    </reaction>
</comment>
<evidence type="ECO:0000256" key="3">
    <source>
        <dbReference type="ARBA" id="ARBA00011738"/>
    </source>
</evidence>
<name>A0A1H4AVX5_9GAMM</name>
<proteinExistence type="inferred from homology"/>
<dbReference type="NCBIfam" id="NF002604">
    <property type="entry name" value="PRK02260.1-4"/>
    <property type="match status" value="1"/>
</dbReference>
<evidence type="ECO:0000256" key="8">
    <source>
        <dbReference type="ARBA" id="ARBA00022929"/>
    </source>
</evidence>
<dbReference type="GO" id="GO:0043768">
    <property type="term" value="F:S-ribosylhomocysteine lyase activity"/>
    <property type="evidence" value="ECO:0007669"/>
    <property type="project" value="UniProtKB-UniRule"/>
</dbReference>
<evidence type="ECO:0000256" key="7">
    <source>
        <dbReference type="ARBA" id="ARBA00022723"/>
    </source>
</evidence>
<keyword evidence="8 14" id="KW-0071">Autoinducer synthesis</keyword>
<dbReference type="GO" id="GO:0005506">
    <property type="term" value="F:iron ion binding"/>
    <property type="evidence" value="ECO:0007669"/>
    <property type="project" value="InterPro"/>
</dbReference>
<evidence type="ECO:0000256" key="6">
    <source>
        <dbReference type="ARBA" id="ARBA00022654"/>
    </source>
</evidence>
<comment type="similarity">
    <text evidence="2 14">Belongs to the LuxS family.</text>
</comment>
<evidence type="ECO:0000313" key="15">
    <source>
        <dbReference type="EMBL" id="SEA40031.1"/>
    </source>
</evidence>
<keyword evidence="7 14" id="KW-0479">Metal-binding</keyword>